<dbReference type="AlphaFoldDB" id="A0A1D6N644"/>
<gene>
    <name evidence="1" type="ORF">ZEAMMB73_Zm00001d042691</name>
</gene>
<sequence length="137" mass="15833">MSCYSHANREQWHQIVFLTESVQFHNTFLAKMLTSEVYLCAFGLIRIIGAGKHCKAFLKVLSTSYARFCNLNLHWFWSQRHPFMGKAPQQQMTSIGILQNTCWRILAVWDIQDGRKKELSLIGNICHQYGSLLSHTG</sequence>
<protein>
    <submittedName>
        <fullName evidence="1">DNA repair protein XRCC2-like protein</fullName>
    </submittedName>
</protein>
<organism evidence="1">
    <name type="scientific">Zea mays</name>
    <name type="common">Maize</name>
    <dbReference type="NCBI Taxonomy" id="4577"/>
    <lineage>
        <taxon>Eukaryota</taxon>
        <taxon>Viridiplantae</taxon>
        <taxon>Streptophyta</taxon>
        <taxon>Embryophyta</taxon>
        <taxon>Tracheophyta</taxon>
        <taxon>Spermatophyta</taxon>
        <taxon>Magnoliopsida</taxon>
        <taxon>Liliopsida</taxon>
        <taxon>Poales</taxon>
        <taxon>Poaceae</taxon>
        <taxon>PACMAD clade</taxon>
        <taxon>Panicoideae</taxon>
        <taxon>Andropogonodae</taxon>
        <taxon>Andropogoneae</taxon>
        <taxon>Tripsacinae</taxon>
        <taxon>Zea</taxon>
    </lineage>
</organism>
<proteinExistence type="predicted"/>
<name>A0A1D6N644_MAIZE</name>
<evidence type="ECO:0000313" key="1">
    <source>
        <dbReference type="EMBL" id="ONM36069.1"/>
    </source>
</evidence>
<accession>A0A1D6N644</accession>
<reference evidence="1" key="1">
    <citation type="submission" date="2015-12" db="EMBL/GenBank/DDBJ databases">
        <title>Update maize B73 reference genome by single molecule sequencing technologies.</title>
        <authorList>
            <consortium name="Maize Genome Sequencing Project"/>
            <person name="Ware D."/>
        </authorList>
    </citation>
    <scope>NUCLEOTIDE SEQUENCE [LARGE SCALE GENOMIC DNA]</scope>
    <source>
        <tissue evidence="1">Seedling</tissue>
    </source>
</reference>
<dbReference type="EMBL" id="CM007649">
    <property type="protein sequence ID" value="ONM36069.1"/>
    <property type="molecule type" value="Genomic_DNA"/>
</dbReference>